<dbReference type="EMBL" id="QGGW01000014">
    <property type="protein sequence ID" value="PWK56282.1"/>
    <property type="molecule type" value="Genomic_DNA"/>
</dbReference>
<dbReference type="AlphaFoldDB" id="A0A316G6N7"/>
<sequence length="160" mass="18039">MSEAKRIYQANLDAVSAAVVAGDFTKIRQHIAIPNMMSTTDSEIVMASVEEFDIVMMDFRSELLARGMVDYRRTCLEAHFVAGQSDMVAGRHRTEVILRNGATLPPYENHSVIMRIDDRWMGIWLQAIMDNTELQLLSPDIAAAQAEARRMLDRTGHRTA</sequence>
<proteinExistence type="predicted"/>
<organism evidence="1 2">
    <name type="scientific">Roseicyclus mahoneyensis</name>
    <dbReference type="NCBI Taxonomy" id="164332"/>
    <lineage>
        <taxon>Bacteria</taxon>
        <taxon>Pseudomonadati</taxon>
        <taxon>Pseudomonadota</taxon>
        <taxon>Alphaproteobacteria</taxon>
        <taxon>Rhodobacterales</taxon>
        <taxon>Roseobacteraceae</taxon>
        <taxon>Roseicyclus</taxon>
    </lineage>
</organism>
<comment type="caution">
    <text evidence="1">The sequence shown here is derived from an EMBL/GenBank/DDBJ whole genome shotgun (WGS) entry which is preliminary data.</text>
</comment>
<dbReference type="OrthoDB" id="7717972at2"/>
<keyword evidence="2" id="KW-1185">Reference proteome</keyword>
<evidence type="ECO:0000313" key="1">
    <source>
        <dbReference type="EMBL" id="PWK56282.1"/>
    </source>
</evidence>
<gene>
    <name evidence="1" type="ORF">C7455_11418</name>
</gene>
<dbReference type="Proteomes" id="UP000245708">
    <property type="component" value="Unassembled WGS sequence"/>
</dbReference>
<dbReference type="RefSeq" id="WP_109670766.1">
    <property type="nucleotide sequence ID" value="NZ_QGGW01000014.1"/>
</dbReference>
<protein>
    <recommendedName>
        <fullName evidence="3">SnoaL-like protein</fullName>
    </recommendedName>
</protein>
<reference evidence="1 2" key="1">
    <citation type="submission" date="2018-05" db="EMBL/GenBank/DDBJ databases">
        <title>Genomic Encyclopedia of Type Strains, Phase IV (KMG-IV): sequencing the most valuable type-strain genomes for metagenomic binning, comparative biology and taxonomic classification.</title>
        <authorList>
            <person name="Goeker M."/>
        </authorList>
    </citation>
    <scope>NUCLEOTIDE SEQUENCE [LARGE SCALE GENOMIC DNA]</scope>
    <source>
        <strain evidence="1 2">DSM 16097</strain>
    </source>
</reference>
<evidence type="ECO:0000313" key="2">
    <source>
        <dbReference type="Proteomes" id="UP000245708"/>
    </source>
</evidence>
<evidence type="ECO:0008006" key="3">
    <source>
        <dbReference type="Google" id="ProtNLM"/>
    </source>
</evidence>
<name>A0A316G6N7_9RHOB</name>
<accession>A0A316G6N7</accession>